<evidence type="ECO:0000256" key="1">
    <source>
        <dbReference type="ARBA" id="ARBA00004635"/>
    </source>
</evidence>
<dbReference type="GO" id="GO:0010739">
    <property type="term" value="P:positive regulation of protein kinase A signaling"/>
    <property type="evidence" value="ECO:0007669"/>
    <property type="project" value="InterPro"/>
</dbReference>
<dbReference type="InterPro" id="IPR028540">
    <property type="entry name" value="AKAP12"/>
</dbReference>
<organism evidence="8 9">
    <name type="scientific">Pygocentrus nattereri</name>
    <name type="common">Red-bellied piranha</name>
    <dbReference type="NCBI Taxonomy" id="42514"/>
    <lineage>
        <taxon>Eukaryota</taxon>
        <taxon>Metazoa</taxon>
        <taxon>Chordata</taxon>
        <taxon>Craniata</taxon>
        <taxon>Vertebrata</taxon>
        <taxon>Euteleostomi</taxon>
        <taxon>Actinopterygii</taxon>
        <taxon>Neopterygii</taxon>
        <taxon>Teleostei</taxon>
        <taxon>Ostariophysi</taxon>
        <taxon>Characiformes</taxon>
        <taxon>Characoidei</taxon>
        <taxon>Pygocentrus</taxon>
    </lineage>
</organism>
<dbReference type="GO" id="GO:0016020">
    <property type="term" value="C:membrane"/>
    <property type="evidence" value="ECO:0007669"/>
    <property type="project" value="UniProtKB-SubCell"/>
</dbReference>
<keyword evidence="5" id="KW-0449">Lipoprotein</keyword>
<evidence type="ECO:0000256" key="5">
    <source>
        <dbReference type="ARBA" id="ARBA00023288"/>
    </source>
</evidence>
<evidence type="ECO:0000256" key="2">
    <source>
        <dbReference type="ARBA" id="ARBA00022553"/>
    </source>
</evidence>
<comment type="subcellular location">
    <subcellularLocation>
        <location evidence="1">Membrane</location>
        <topology evidence="1">Lipid-anchor</topology>
    </subcellularLocation>
</comment>
<sequence>MIYIISVGSGYVTLKEDDTETTEDLQEGDTSQENTEELVKELVKEMVNADGVAEKEAEVGDKQNDIEVGFKKMFRFVGFKFTLKKDKCDKSDTEEPLTNEQDKKVAICSEDSRDITEDSSVSTNEQEEMQKDITGGDGQNESRKSNTAPETDNETAESQISEITENIEKITPDEEEIEEVTQSPEPEEPMSPIKRFFTQGIFATLRKKRKYEAPKENKEDELKRTDTEEGEKLGEDAPEDRTCVCLDISNITPEEGRELNKPAPEKELTNSQEQEKVPASPLIRLFRKLSTRRQREAKPTETNLTEPGENLNEKLQSSTEVIKVTKEEEEAKPAEEDQITDISPEESKKKSDSAVSWESLICIGSNKKRSRKTSDSEDATQDRGEEPKKTTESPLVSSTEGDYDHLTSSTEQTGSPAEEEVGSTWKSLKKLVTPKRKGRMEESGSSDQIPSDTEITKDESSCSITKFIPGRKKRKFDGQQEQMSNEAGKDAGTDNEDDETPAVVPLSEYEIIEPEKKRVQPMIEEDKPKEPSPSVKSSYDVKPSVVPISSDYIEDLTEFLSKHQQLSDIPEEGIIEESVATPVSSAEWTTQDDTLAEDIVELTADAVTAPEPGTELFNGDETTEMVSAVSQLTESPKTSGNVTPVPLEYDMREADVIIQEVVETICMTPSVMSITSKDKDPEALAVSVFPCIVESTVTAEMKVLVAHEKAEATSICTGLVSQEIGDVEEISPLALVEGISESIEAVSTELVSEDLTKGPELAGPATDGVCAAEVKEIKTELLEAFLPDKQYPPLGEISTVEQEGEVKDDTTEAINGNQEIASVQMAVVIAVQGETLLLEKQVTAKNTTGVPETEVPLDMALNIMERVHEEPAVYTEVSVEVEKEQIVETQTQNVLASEPAETLGEASEITEGMVEVFATVEPLETTEAISLVSPVSSSIKVLEVELEDEVQMKNIPSLRFVDNHEIQVEVKETELGMAKMAVETVPEVATAVNVADIYDKAEEFTEGDADETVHEDLEKEHLESDITSVEDHKTKQSTEDEVYTVTPNEAEKQVENIQIHVISEQTGLQEESAKEGCQPLIMDNNKEIQSKDQKTDLSFDAHNTESPPESVEEASAMIETKRTHMVDEAVTSGIPSEDEHKERKAMCEITSEIAKESQEIIEAAALSLKLTQLEINTDQQQTEMIISKQKESQETESSVQICTEDKQVAEDIVEVTKTISEVPIVYVEETKQQVVSSTDEGSKEIEQTSEVEKVIIAKTEGQETEISEEPVATEQHEEATSGEDKVTVTTAEVVTVEAPLIFKQEP</sequence>
<reference evidence="8" key="2">
    <citation type="submission" date="2025-08" db="UniProtKB">
        <authorList>
            <consortium name="Ensembl"/>
        </authorList>
    </citation>
    <scope>IDENTIFICATION</scope>
</reference>
<keyword evidence="4" id="KW-0472">Membrane</keyword>
<dbReference type="PANTHER" id="PTHR23209">
    <property type="entry name" value="A-KINASE ANCHOR PROTEIN 12"/>
    <property type="match status" value="1"/>
</dbReference>
<feature type="compositionally biased region" description="Basic and acidic residues" evidence="6">
    <location>
        <begin position="323"/>
        <end position="335"/>
    </location>
</feature>
<feature type="compositionally biased region" description="Basic and acidic residues" evidence="6">
    <location>
        <begin position="372"/>
        <end position="391"/>
    </location>
</feature>
<evidence type="ECO:0000313" key="8">
    <source>
        <dbReference type="Ensembl" id="ENSPNAP00000059827.1"/>
    </source>
</evidence>
<keyword evidence="2" id="KW-0597">Phosphoprotein</keyword>
<evidence type="ECO:0000259" key="7">
    <source>
        <dbReference type="PROSITE" id="PS51893"/>
    </source>
</evidence>
<evidence type="ECO:0000256" key="6">
    <source>
        <dbReference type="SAM" id="MobiDB-lite"/>
    </source>
</evidence>
<keyword evidence="9" id="KW-1185">Reference proteome</keyword>
<evidence type="ECO:0000256" key="4">
    <source>
        <dbReference type="ARBA" id="ARBA00023136"/>
    </source>
</evidence>
<feature type="region of interest" description="Disordered" evidence="6">
    <location>
        <begin position="1259"/>
        <end position="1285"/>
    </location>
</feature>
<dbReference type="GO" id="GO:0005737">
    <property type="term" value="C:cytoplasm"/>
    <property type="evidence" value="ECO:0007669"/>
    <property type="project" value="TreeGrafter"/>
</dbReference>
<dbReference type="GO" id="GO:0051018">
    <property type="term" value="F:protein kinase A binding"/>
    <property type="evidence" value="ECO:0007669"/>
    <property type="project" value="InterPro"/>
</dbReference>
<feature type="compositionally biased region" description="Polar residues" evidence="6">
    <location>
        <begin position="392"/>
        <end position="415"/>
    </location>
</feature>
<accession>A0AAR2KBK2</accession>
<feature type="compositionally biased region" description="Basic and acidic residues" evidence="6">
    <location>
        <begin position="1274"/>
        <end position="1285"/>
    </location>
</feature>
<dbReference type="GO" id="GO:0005516">
    <property type="term" value="F:calmodulin binding"/>
    <property type="evidence" value="ECO:0007669"/>
    <property type="project" value="UniProtKB-KW"/>
</dbReference>
<feature type="region of interest" description="Disordered" evidence="6">
    <location>
        <begin position="1090"/>
        <end position="1111"/>
    </location>
</feature>
<name>A0AAR2KBK2_PYGNA</name>
<reference evidence="8" key="3">
    <citation type="submission" date="2025-09" db="UniProtKB">
        <authorList>
            <consortium name="Ensembl"/>
        </authorList>
    </citation>
    <scope>IDENTIFICATION</scope>
</reference>
<dbReference type="GO" id="GO:0007165">
    <property type="term" value="P:signal transduction"/>
    <property type="evidence" value="ECO:0007669"/>
    <property type="project" value="TreeGrafter"/>
</dbReference>
<feature type="domain" description="A kinase-anchoring proteins AKAP-5 and AKAP-12 calmodulin (CaM)-binding" evidence="7">
    <location>
        <begin position="422"/>
        <end position="442"/>
    </location>
</feature>
<feature type="compositionally biased region" description="Basic and acidic residues" evidence="6">
    <location>
        <begin position="211"/>
        <end position="242"/>
    </location>
</feature>
<keyword evidence="3" id="KW-0112">Calmodulin-binding</keyword>
<feature type="compositionally biased region" description="Polar residues" evidence="6">
    <location>
        <begin position="145"/>
        <end position="164"/>
    </location>
</feature>
<feature type="compositionally biased region" description="Basic residues" evidence="6">
    <location>
        <begin position="427"/>
        <end position="438"/>
    </location>
</feature>
<reference evidence="8 9" key="1">
    <citation type="submission" date="2020-10" db="EMBL/GenBank/DDBJ databases">
        <title>Pygocentrus nattereri (red-bellied piranha) genome, fPygNat1, primary haplotype.</title>
        <authorList>
            <person name="Myers G."/>
            <person name="Meyer A."/>
            <person name="Karagic N."/>
            <person name="Pippel M."/>
            <person name="Winkler S."/>
            <person name="Tracey A."/>
            <person name="Wood J."/>
            <person name="Formenti G."/>
            <person name="Howe K."/>
            <person name="Fedrigo O."/>
            <person name="Jarvis E.D."/>
        </authorList>
    </citation>
    <scope>NUCLEOTIDE SEQUENCE [LARGE SCALE GENOMIC DNA]</scope>
</reference>
<dbReference type="GO" id="GO:0090036">
    <property type="term" value="P:regulation of protein kinase C signaling"/>
    <property type="evidence" value="ECO:0007669"/>
    <property type="project" value="InterPro"/>
</dbReference>
<dbReference type="PANTHER" id="PTHR23209:SF4">
    <property type="entry name" value="A-KINASE ANCHOR PROTEIN 12"/>
    <property type="match status" value="1"/>
</dbReference>
<evidence type="ECO:0000256" key="3">
    <source>
        <dbReference type="ARBA" id="ARBA00022860"/>
    </source>
</evidence>
<feature type="compositionally biased region" description="Basic and acidic residues" evidence="6">
    <location>
        <begin position="100"/>
        <end position="116"/>
    </location>
</feature>
<evidence type="ECO:0000313" key="9">
    <source>
        <dbReference type="Proteomes" id="UP001501920"/>
    </source>
</evidence>
<protein>
    <recommendedName>
        <fullName evidence="7">A kinase-anchoring proteins AKAP-5 and AKAP-12 calmodulin (CaM)-binding domain-containing protein</fullName>
    </recommendedName>
</protein>
<dbReference type="Ensembl" id="ENSPNAT00000079956.1">
    <property type="protein sequence ID" value="ENSPNAP00000059827.1"/>
    <property type="gene ID" value="ENSPNAG00000037471.1"/>
</dbReference>
<dbReference type="GeneTree" id="ENSGT00730000111244"/>
<dbReference type="Proteomes" id="UP001501920">
    <property type="component" value="Chromosome 10"/>
</dbReference>
<dbReference type="PROSITE" id="PS51893">
    <property type="entry name" value="AKAP_CAM_BD"/>
    <property type="match status" value="1"/>
</dbReference>
<proteinExistence type="predicted"/>
<feature type="region of interest" description="Disordered" evidence="6">
    <location>
        <begin position="88"/>
        <end position="540"/>
    </location>
</feature>
<feature type="compositionally biased region" description="Basic and acidic residues" evidence="6">
    <location>
        <begin position="254"/>
        <end position="276"/>
    </location>
</feature>
<feature type="compositionally biased region" description="Basic and acidic residues" evidence="6">
    <location>
        <begin position="513"/>
        <end position="530"/>
    </location>
</feature>
<feature type="compositionally biased region" description="Basic and acidic residues" evidence="6">
    <location>
        <begin position="1090"/>
        <end position="1103"/>
    </location>
</feature>
<dbReference type="InterPro" id="IPR001573">
    <property type="entry name" value="AKAP_WSK"/>
</dbReference>
<feature type="compositionally biased region" description="Polar residues" evidence="6">
    <location>
        <begin position="443"/>
        <end position="453"/>
    </location>
</feature>